<evidence type="ECO:0000259" key="4">
    <source>
        <dbReference type="PROSITE" id="PS50932"/>
    </source>
</evidence>
<dbReference type="PANTHER" id="PTHR30146">
    <property type="entry name" value="LACI-RELATED TRANSCRIPTIONAL REPRESSOR"/>
    <property type="match status" value="1"/>
</dbReference>
<reference evidence="6 7" key="1">
    <citation type="journal article" date="2014" name="Environ. Microbiol.">
        <title>Contrasting genomic patterns and infection strategies of two co-existing Bacteroidetes podovirus genera.</title>
        <authorList>
            <person name="Holmfeldt K."/>
            <person name="Howard-Varona C."/>
            <person name="Solonenko N."/>
            <person name="Sullivan M.B."/>
        </authorList>
    </citation>
    <scope>NUCLEOTIDE SEQUENCE [LARGE SCALE GENOMIC DNA]</scope>
    <source>
        <strain evidence="6 7">18</strain>
    </source>
</reference>
<dbReference type="Pfam" id="PF00532">
    <property type="entry name" value="Peripla_BP_1"/>
    <property type="match status" value="1"/>
</dbReference>
<dbReference type="InterPro" id="IPR010982">
    <property type="entry name" value="Lambda_DNA-bd_dom_sf"/>
</dbReference>
<keyword evidence="3" id="KW-0804">Transcription</keyword>
<dbReference type="Gene3D" id="1.10.260.40">
    <property type="entry name" value="lambda repressor-like DNA-binding domains"/>
    <property type="match status" value="1"/>
</dbReference>
<dbReference type="InterPro" id="IPR001761">
    <property type="entry name" value="Peripla_BP/Lac1_sug-bd_dom"/>
</dbReference>
<dbReference type="SUPFAM" id="SSF47413">
    <property type="entry name" value="lambda repressor-like DNA-binding domains"/>
    <property type="match status" value="1"/>
</dbReference>
<dbReference type="CDD" id="cd06267">
    <property type="entry name" value="PBP1_LacI_sugar_binding-like"/>
    <property type="match status" value="1"/>
</dbReference>
<accession>A0AAU8RJF2</accession>
<dbReference type="GeneID" id="78059525"/>
<organism evidence="6 7">
    <name type="scientific">Cellulophaga baltica 18</name>
    <dbReference type="NCBI Taxonomy" id="1348584"/>
    <lineage>
        <taxon>Bacteria</taxon>
        <taxon>Pseudomonadati</taxon>
        <taxon>Bacteroidota</taxon>
        <taxon>Flavobacteriia</taxon>
        <taxon>Flavobacteriales</taxon>
        <taxon>Flavobacteriaceae</taxon>
        <taxon>Cellulophaga</taxon>
    </lineage>
</organism>
<dbReference type="PROSITE" id="PS50943">
    <property type="entry name" value="HTH_CROC1"/>
    <property type="match status" value="1"/>
</dbReference>
<keyword evidence="1" id="KW-0805">Transcription regulation</keyword>
<evidence type="ECO:0000313" key="7">
    <source>
        <dbReference type="Proteomes" id="UP000030786"/>
    </source>
</evidence>
<dbReference type="SMART" id="SM00354">
    <property type="entry name" value="HTH_LACI"/>
    <property type="match status" value="1"/>
</dbReference>
<dbReference type="AlphaFoldDB" id="A0AAU8RJF2"/>
<evidence type="ECO:0000313" key="6">
    <source>
        <dbReference type="EMBL" id="AIZ40471.1"/>
    </source>
</evidence>
<evidence type="ECO:0000259" key="5">
    <source>
        <dbReference type="PROSITE" id="PS50943"/>
    </source>
</evidence>
<dbReference type="PANTHER" id="PTHR30146:SF109">
    <property type="entry name" value="HTH-TYPE TRANSCRIPTIONAL REGULATOR GALS"/>
    <property type="match status" value="1"/>
</dbReference>
<feature type="domain" description="HTH lacI-type" evidence="4">
    <location>
        <begin position="5"/>
        <end position="59"/>
    </location>
</feature>
<dbReference type="KEGG" id="cbat:M666_02100"/>
<dbReference type="Proteomes" id="UP000030786">
    <property type="component" value="Chromosome"/>
</dbReference>
<dbReference type="InterPro" id="IPR028082">
    <property type="entry name" value="Peripla_BP_I"/>
</dbReference>
<dbReference type="Gene3D" id="3.40.50.2300">
    <property type="match status" value="2"/>
</dbReference>
<dbReference type="SUPFAM" id="SSF53822">
    <property type="entry name" value="Periplasmic binding protein-like I"/>
    <property type="match status" value="1"/>
</dbReference>
<evidence type="ECO:0000256" key="2">
    <source>
        <dbReference type="ARBA" id="ARBA00023125"/>
    </source>
</evidence>
<dbReference type="CDD" id="cd01392">
    <property type="entry name" value="HTH_LacI"/>
    <property type="match status" value="1"/>
</dbReference>
<dbReference type="GO" id="GO:0003700">
    <property type="term" value="F:DNA-binding transcription factor activity"/>
    <property type="evidence" value="ECO:0007669"/>
    <property type="project" value="TreeGrafter"/>
</dbReference>
<dbReference type="EMBL" id="CP009976">
    <property type="protein sequence ID" value="AIZ40471.1"/>
    <property type="molecule type" value="Genomic_DNA"/>
</dbReference>
<dbReference type="InterPro" id="IPR001387">
    <property type="entry name" value="Cro/C1-type_HTH"/>
</dbReference>
<proteinExistence type="predicted"/>
<feature type="domain" description="HTH cro/C1-type" evidence="5">
    <location>
        <begin position="2"/>
        <end position="49"/>
    </location>
</feature>
<dbReference type="Pfam" id="PF00356">
    <property type="entry name" value="LacI"/>
    <property type="match status" value="1"/>
</dbReference>
<protein>
    <submittedName>
        <fullName evidence="6">LacI family transcriptional regulator</fullName>
    </submittedName>
</protein>
<dbReference type="GO" id="GO:0000976">
    <property type="term" value="F:transcription cis-regulatory region binding"/>
    <property type="evidence" value="ECO:0007669"/>
    <property type="project" value="TreeGrafter"/>
</dbReference>
<dbReference type="InterPro" id="IPR000843">
    <property type="entry name" value="HTH_LacI"/>
</dbReference>
<gene>
    <name evidence="6" type="ORF">M666_02100</name>
</gene>
<evidence type="ECO:0000256" key="3">
    <source>
        <dbReference type="ARBA" id="ARBA00023163"/>
    </source>
</evidence>
<sequence length="342" mass="38621">MKRKITLKQIAETLNVSIATVSKALKDSHEISVETKAIIKKYATEHNYRPNTVALNLLNRQTKTIAVILPTFHNNFFVKIFSGIEETANEKGYKLIVIISNGELKKEVESIAMLENGTVDGLLISLSEETQSQQYSQHLQSFIDIAGPIVMFDRVSDAITCDKIIIDDFNCAYNATVHLIKTGCKNIAIVSVLHDLGIVKDRISGYKKALEDYNIPCNDKLVKLIKKEYDFETEIKTLLDYTTIDAIIGLEEFSTIETMVIAQSRGYKIPEELSFVGYTNGNLYKYVTPSVTCINQHANYIGKKATEKLIARIEEKETETTAFETKVIKTNLIYRNSTRKLQ</sequence>
<evidence type="ECO:0000256" key="1">
    <source>
        <dbReference type="ARBA" id="ARBA00023015"/>
    </source>
</evidence>
<name>A0AAU8RJF2_9FLAO</name>
<keyword evidence="2" id="KW-0238">DNA-binding</keyword>
<dbReference type="PROSITE" id="PS50932">
    <property type="entry name" value="HTH_LACI_2"/>
    <property type="match status" value="1"/>
</dbReference>
<dbReference type="RefSeq" id="WP_029444903.1">
    <property type="nucleotide sequence ID" value="NZ_CP009976.1"/>
</dbReference>